<organism evidence="1 2">
    <name type="scientific">Bradyrhizobium sediminis</name>
    <dbReference type="NCBI Taxonomy" id="2840469"/>
    <lineage>
        <taxon>Bacteria</taxon>
        <taxon>Pseudomonadati</taxon>
        <taxon>Pseudomonadota</taxon>
        <taxon>Alphaproteobacteria</taxon>
        <taxon>Hyphomicrobiales</taxon>
        <taxon>Nitrobacteraceae</taxon>
        <taxon>Bradyrhizobium</taxon>
    </lineage>
</organism>
<dbReference type="RefSeq" id="WP_215622347.1">
    <property type="nucleotide sequence ID" value="NZ_CP076134.1"/>
</dbReference>
<evidence type="ECO:0000313" key="2">
    <source>
        <dbReference type="Proteomes" id="UP000680839"/>
    </source>
</evidence>
<gene>
    <name evidence="1" type="ORF">KMZ29_02615</name>
</gene>
<protein>
    <recommendedName>
        <fullName evidence="3">Apea-like HEPN domain-containing protein</fullName>
    </recommendedName>
</protein>
<accession>A0A975RNC2</accession>
<evidence type="ECO:0008006" key="3">
    <source>
        <dbReference type="Google" id="ProtNLM"/>
    </source>
</evidence>
<sequence>MNTIPAQFDWERGFNRNLILGKLKEARKPDGRSFDAGEYEYWLPVLSSAIRSKREAEPLKAKCIRASLSDASLTLNDPDAFIVRCDQEFERLSKRPLSKFILYTTVTYSGPKLIDWIGDDNARIYWQPSMSGNFMRKAKKAQKVQEYHRKANKVAAEHDALTPIIVHVFAYDAFDAFERANDYVDRFRGMLNLLINSGNSINPFGRLAAPHAVNKFRRGPFHSIHRPDGSLATETFWYEPRWAHNASSVEFKDPPDYRRSLQRWWRKLQENPMREFISDALLRYCRALDLHEADASLLGMWQVLEKVTGTDKYDLLIDRLVRLFRDHEDAREIANHVRLRRNQTVHSTHNISREAGAILMQTEMLASQAIFFYLENAAKFENQREIFDFLDLPLDRQKLRRQRKISDFFVRYQSGP</sequence>
<dbReference type="Proteomes" id="UP000680839">
    <property type="component" value="Chromosome"/>
</dbReference>
<evidence type="ECO:0000313" key="1">
    <source>
        <dbReference type="EMBL" id="QWG13649.1"/>
    </source>
</evidence>
<dbReference type="EMBL" id="CP076134">
    <property type="protein sequence ID" value="QWG13649.1"/>
    <property type="molecule type" value="Genomic_DNA"/>
</dbReference>
<reference evidence="1" key="1">
    <citation type="submission" date="2021-06" db="EMBL/GenBank/DDBJ databases">
        <title>Bradyrhizobium sp. S2-20-1 Genome sequencing.</title>
        <authorList>
            <person name="Jin L."/>
        </authorList>
    </citation>
    <scope>NUCLEOTIDE SEQUENCE</scope>
    <source>
        <strain evidence="1">S2-20-1</strain>
    </source>
</reference>
<name>A0A975RNC2_9BRAD</name>
<proteinExistence type="predicted"/>
<dbReference type="AlphaFoldDB" id="A0A975RNC2"/>